<proteinExistence type="predicted"/>
<dbReference type="STRING" id="1314776.A0A166F370"/>
<evidence type="ECO:0000313" key="2">
    <source>
        <dbReference type="EMBL" id="KZT40231.1"/>
    </source>
</evidence>
<feature type="domain" description="BTB" evidence="1">
    <location>
        <begin position="28"/>
        <end position="94"/>
    </location>
</feature>
<dbReference type="Gene3D" id="3.30.710.10">
    <property type="entry name" value="Potassium Channel Kv1.1, Chain A"/>
    <property type="match status" value="1"/>
</dbReference>
<dbReference type="AlphaFoldDB" id="A0A166F370"/>
<organism evidence="2 3">
    <name type="scientific">Sistotremastrum suecicum HHB10207 ss-3</name>
    <dbReference type="NCBI Taxonomy" id="1314776"/>
    <lineage>
        <taxon>Eukaryota</taxon>
        <taxon>Fungi</taxon>
        <taxon>Dikarya</taxon>
        <taxon>Basidiomycota</taxon>
        <taxon>Agaricomycotina</taxon>
        <taxon>Agaricomycetes</taxon>
        <taxon>Sistotremastrales</taxon>
        <taxon>Sistotremastraceae</taxon>
        <taxon>Sistotremastrum</taxon>
    </lineage>
</organism>
<dbReference type="Proteomes" id="UP000076798">
    <property type="component" value="Unassembled WGS sequence"/>
</dbReference>
<dbReference type="PROSITE" id="PS50097">
    <property type="entry name" value="BTB"/>
    <property type="match status" value="1"/>
</dbReference>
<dbReference type="PANTHER" id="PTHR24413">
    <property type="entry name" value="SPECKLE-TYPE POZ PROTEIN"/>
    <property type="match status" value="1"/>
</dbReference>
<evidence type="ECO:0000259" key="1">
    <source>
        <dbReference type="PROSITE" id="PS50097"/>
    </source>
</evidence>
<dbReference type="SUPFAM" id="SSF54695">
    <property type="entry name" value="POZ domain"/>
    <property type="match status" value="1"/>
</dbReference>
<dbReference type="EMBL" id="KV428035">
    <property type="protein sequence ID" value="KZT40231.1"/>
    <property type="molecule type" value="Genomic_DNA"/>
</dbReference>
<dbReference type="OrthoDB" id="3357985at2759"/>
<evidence type="ECO:0000313" key="3">
    <source>
        <dbReference type="Proteomes" id="UP000076798"/>
    </source>
</evidence>
<reference evidence="2 3" key="1">
    <citation type="journal article" date="2016" name="Mol. Biol. Evol.">
        <title>Comparative Genomics of Early-Diverging Mushroom-Forming Fungi Provides Insights into the Origins of Lignocellulose Decay Capabilities.</title>
        <authorList>
            <person name="Nagy L.G."/>
            <person name="Riley R."/>
            <person name="Tritt A."/>
            <person name="Adam C."/>
            <person name="Daum C."/>
            <person name="Floudas D."/>
            <person name="Sun H."/>
            <person name="Yadav J.S."/>
            <person name="Pangilinan J."/>
            <person name="Larsson K.H."/>
            <person name="Matsuura K."/>
            <person name="Barry K."/>
            <person name="Labutti K."/>
            <person name="Kuo R."/>
            <person name="Ohm R.A."/>
            <person name="Bhattacharya S.S."/>
            <person name="Shirouzu T."/>
            <person name="Yoshinaga Y."/>
            <person name="Martin F.M."/>
            <person name="Grigoriev I.V."/>
            <person name="Hibbett D.S."/>
        </authorList>
    </citation>
    <scope>NUCLEOTIDE SEQUENCE [LARGE SCALE GENOMIC DNA]</scope>
    <source>
        <strain evidence="2 3">HHB10207 ss-3</strain>
    </source>
</reference>
<accession>A0A166F370</accession>
<dbReference type="Pfam" id="PF00651">
    <property type="entry name" value="BTB"/>
    <property type="match status" value="1"/>
</dbReference>
<name>A0A166F370_9AGAM</name>
<dbReference type="SMART" id="SM00225">
    <property type="entry name" value="BTB"/>
    <property type="match status" value="1"/>
</dbReference>
<dbReference type="CDD" id="cd18186">
    <property type="entry name" value="BTB_POZ_ZBTB_KLHL-like"/>
    <property type="match status" value="1"/>
</dbReference>
<dbReference type="InterPro" id="IPR011333">
    <property type="entry name" value="SKP1/BTB/POZ_sf"/>
</dbReference>
<protein>
    <submittedName>
        <fullName evidence="2">BTB-domain-containing protein</fullName>
    </submittedName>
</protein>
<keyword evidence="3" id="KW-1185">Reference proteome</keyword>
<dbReference type="InterPro" id="IPR000210">
    <property type="entry name" value="BTB/POZ_dom"/>
</dbReference>
<gene>
    <name evidence="2" type="ORF">SISSUDRAFT_530368</name>
</gene>
<sequence length="352" mass="41054">MSEVEEIAANADNATYATHSSHLSYNDGDFIIRASDGVEFKVHKIVMSLASQVFRDMLSLDKINTLTATSEIPIPVVDVFESSQVFESILQFIYPVIPPDLSSFDKVIDLLSVADKYMMPSVMRQLEEHLLQKSFEPLDGLRFHALARRFSLSRLEAATMKHVVCLDITVVHPHNIPPEANWLTLQDYNRFKFFADLRLRKCRVLFGEFIEARSSLYDCTCIRRQRRSYLMMRKVEDGPHWDGDDDSSADEDYFDDIECEVWAHFFELCRKALRKNLQANVLEDVSIRYEAKQQYNKCRGINDDFIRDSSAQLKPLKKQMDELPWAYEQEYALARQSKPAEGWKPTREWNYY</sequence>